<name>A0ABS5NTM1_9BACI</name>
<keyword evidence="3" id="KW-1185">Reference proteome</keyword>
<feature type="domain" description="Siphovirus-type tail component RIFT-related" evidence="1">
    <location>
        <begin position="21"/>
        <end position="125"/>
    </location>
</feature>
<gene>
    <name evidence="2" type="ORF">KHA94_13440</name>
</gene>
<comment type="caution">
    <text evidence="2">The sequence shown here is derived from an EMBL/GenBank/DDBJ whole genome shotgun (WGS) entry which is preliminary data.</text>
</comment>
<accession>A0ABS5NTM1</accession>
<sequence>MMFYIETLDGIRFDLKQYGLRGLKLEMDSLSPRHDTTTVDSMDGHIDIETTYEGRTMRASFLMEAKNRVDYHFSRSKIFRLFNAKTKFYIIDKFEPKKRWKVRTATRFTPERINHNVGLFTLDLISSSPYAESMGTTLNPSYTDGYLQVSSNEPVQYTFNQSTFKVWNEGDVKIDPCRFPLKITFDGASNNLYIRNITTGDVWLYNGSTVEGDVITLDGIRSLKNGFSIFKDTNKKLIKLVEKGWNEFEIFGATSPFTISFDFRFYYI</sequence>
<dbReference type="Gene3D" id="2.40.30.200">
    <property type="match status" value="1"/>
</dbReference>
<proteinExistence type="predicted"/>
<evidence type="ECO:0000259" key="1">
    <source>
        <dbReference type="Pfam" id="PF05709"/>
    </source>
</evidence>
<protein>
    <submittedName>
        <fullName evidence="2">Phage tail family protein</fullName>
    </submittedName>
</protein>
<dbReference type="RefSeq" id="WP_213102646.1">
    <property type="nucleotide sequence ID" value="NZ_JAGYPM010000003.1"/>
</dbReference>
<dbReference type="Proteomes" id="UP000681027">
    <property type="component" value="Unassembled WGS sequence"/>
</dbReference>
<organism evidence="2 3">
    <name type="scientific">Cytobacillus citreus</name>
    <dbReference type="NCBI Taxonomy" id="2833586"/>
    <lineage>
        <taxon>Bacteria</taxon>
        <taxon>Bacillati</taxon>
        <taxon>Bacillota</taxon>
        <taxon>Bacilli</taxon>
        <taxon>Bacillales</taxon>
        <taxon>Bacillaceae</taxon>
        <taxon>Cytobacillus</taxon>
    </lineage>
</organism>
<dbReference type="EMBL" id="JAGYPM010000003">
    <property type="protein sequence ID" value="MBS4191187.1"/>
    <property type="molecule type" value="Genomic_DNA"/>
</dbReference>
<evidence type="ECO:0000313" key="3">
    <source>
        <dbReference type="Proteomes" id="UP000681027"/>
    </source>
</evidence>
<dbReference type="Pfam" id="PF05709">
    <property type="entry name" value="Sipho_tail"/>
    <property type="match status" value="1"/>
</dbReference>
<evidence type="ECO:0000313" key="2">
    <source>
        <dbReference type="EMBL" id="MBS4191187.1"/>
    </source>
</evidence>
<dbReference type="InterPro" id="IPR008841">
    <property type="entry name" value="Siphovirus-type_tail_N"/>
</dbReference>
<reference evidence="2 3" key="1">
    <citation type="submission" date="2021-05" db="EMBL/GenBank/DDBJ databases">
        <title>Novel Bacillus species.</title>
        <authorList>
            <person name="Liu G."/>
        </authorList>
    </citation>
    <scope>NUCLEOTIDE SEQUENCE [LARGE SCALE GENOMIC DNA]</scope>
    <source>
        <strain evidence="2 3">FJAT-49705</strain>
    </source>
</reference>